<feature type="region of interest" description="Disordered" evidence="1">
    <location>
        <begin position="140"/>
        <end position="161"/>
    </location>
</feature>
<organism evidence="3 4">
    <name type="scientific">Nitrospina watsonii</name>
    <dbReference type="NCBI Taxonomy" id="1323948"/>
    <lineage>
        <taxon>Bacteria</taxon>
        <taxon>Pseudomonadati</taxon>
        <taxon>Nitrospinota/Tectimicrobiota group</taxon>
        <taxon>Nitrospinota</taxon>
        <taxon>Nitrospinia</taxon>
        <taxon>Nitrospinales</taxon>
        <taxon>Nitrospinaceae</taxon>
        <taxon>Nitrospina</taxon>
    </lineage>
</organism>
<dbReference type="Proteomes" id="UP001157733">
    <property type="component" value="Chromosome"/>
</dbReference>
<sequence length="161" mass="17577">MSSSIYRNPFLLGLLGPAYNLFGTVCVVSDFLLFTLFIFATLGILGAYVTDFHIVSGLYMNELLHKVALASLLGTVFGLILWAINMLFSGPAEGPGAGVVSPAGKFFITWVVMGVPAYFMLVYLVSRLNKRDLEAEEVIRQEKRKQRKGSGPPLINKDGGI</sequence>
<evidence type="ECO:0000313" key="4">
    <source>
        <dbReference type="Proteomes" id="UP001157733"/>
    </source>
</evidence>
<dbReference type="EMBL" id="OX336137">
    <property type="protein sequence ID" value="CAI2718807.1"/>
    <property type="molecule type" value="Genomic_DNA"/>
</dbReference>
<keyword evidence="2" id="KW-0472">Membrane</keyword>
<feature type="transmembrane region" description="Helical" evidence="2">
    <location>
        <begin position="107"/>
        <end position="125"/>
    </location>
</feature>
<gene>
    <name evidence="3" type="ORF">NSPWAT_1951</name>
</gene>
<protein>
    <submittedName>
        <fullName evidence="3">Uncharacterized protein</fullName>
    </submittedName>
</protein>
<keyword evidence="2" id="KW-1133">Transmembrane helix</keyword>
<evidence type="ECO:0000256" key="2">
    <source>
        <dbReference type="SAM" id="Phobius"/>
    </source>
</evidence>
<keyword evidence="2" id="KW-0812">Transmembrane</keyword>
<keyword evidence="4" id="KW-1185">Reference proteome</keyword>
<name>A0ABN8VYI7_9BACT</name>
<accession>A0ABN8VYI7</accession>
<dbReference type="RefSeq" id="WP_282011682.1">
    <property type="nucleotide sequence ID" value="NZ_OX336137.1"/>
</dbReference>
<proteinExistence type="predicted"/>
<feature type="transmembrane region" description="Helical" evidence="2">
    <location>
        <begin position="33"/>
        <end position="55"/>
    </location>
</feature>
<feature type="transmembrane region" description="Helical" evidence="2">
    <location>
        <begin position="67"/>
        <end position="87"/>
    </location>
</feature>
<evidence type="ECO:0000313" key="3">
    <source>
        <dbReference type="EMBL" id="CAI2718807.1"/>
    </source>
</evidence>
<reference evidence="3 4" key="1">
    <citation type="submission" date="2022-09" db="EMBL/GenBank/DDBJ databases">
        <authorList>
            <person name="Kop L."/>
        </authorList>
    </citation>
    <scope>NUCLEOTIDE SEQUENCE [LARGE SCALE GENOMIC DNA]</scope>
    <source>
        <strain evidence="3 4">347</strain>
    </source>
</reference>
<evidence type="ECO:0000256" key="1">
    <source>
        <dbReference type="SAM" id="MobiDB-lite"/>
    </source>
</evidence>